<organism evidence="6 7">
    <name type="scientific">Limnoraphis robusta CCNP1315</name>
    <dbReference type="NCBI Taxonomy" id="3110306"/>
    <lineage>
        <taxon>Bacteria</taxon>
        <taxon>Bacillati</taxon>
        <taxon>Cyanobacteriota</taxon>
        <taxon>Cyanophyceae</taxon>
        <taxon>Oscillatoriophycideae</taxon>
        <taxon>Oscillatoriales</taxon>
        <taxon>Sirenicapillariaceae</taxon>
        <taxon>Limnoraphis</taxon>
    </lineage>
</organism>
<feature type="domain" description="LRAT" evidence="5">
    <location>
        <begin position="13"/>
        <end position="120"/>
    </location>
</feature>
<reference evidence="6 7" key="1">
    <citation type="submission" date="2023-12" db="EMBL/GenBank/DDBJ databases">
        <title>Baltic Sea Cyanobacteria.</title>
        <authorList>
            <person name="Delbaje E."/>
            <person name="Fewer D.P."/>
            <person name="Shishido T.K."/>
        </authorList>
    </citation>
    <scope>NUCLEOTIDE SEQUENCE [LARGE SCALE GENOMIC DNA]</scope>
    <source>
        <strain evidence="6 7">CCNP 1315</strain>
    </source>
</reference>
<evidence type="ECO:0000256" key="3">
    <source>
        <dbReference type="ARBA" id="ARBA00023098"/>
    </source>
</evidence>
<evidence type="ECO:0000256" key="1">
    <source>
        <dbReference type="ARBA" id="ARBA00022679"/>
    </source>
</evidence>
<evidence type="ECO:0000256" key="4">
    <source>
        <dbReference type="SAM" id="Phobius"/>
    </source>
</evidence>
<evidence type="ECO:0000313" key="7">
    <source>
        <dbReference type="Proteomes" id="UP001301728"/>
    </source>
</evidence>
<protein>
    <submittedName>
        <fullName evidence="6">Lecithin retinol acyltransferase family protein</fullName>
    </submittedName>
</protein>
<keyword evidence="1" id="KW-0808">Transferase</keyword>
<keyword evidence="4" id="KW-1133">Transmembrane helix</keyword>
<dbReference type="InterPro" id="IPR007053">
    <property type="entry name" value="LRAT_dom"/>
</dbReference>
<accession>A0ABU5U2Y1</accession>
<dbReference type="PANTHER" id="PTHR13943:SF77">
    <property type="entry name" value="LRAT DOMAIN-CONTAINING PROTEIN"/>
    <property type="match status" value="1"/>
</dbReference>
<sequence>MTEDLHIFQPGDHICRNDGHYWHHGIYCGDITLQNRIYHNVVIHYTSKNNCGQIRSVSYENFANNQDIYYVDHKHDNCFAPETVIHRAVNRLGEIDYNIFRNNCEHFANWCKIGKKVSYQVSSFNEKITTPVTGAAAAVALGSVTTQVSAGGLLGLLGATTTVAMFPSAVVVGGAIAIGLGVGMFIDKVCNPDE</sequence>
<evidence type="ECO:0000313" key="6">
    <source>
        <dbReference type="EMBL" id="MEA5521370.1"/>
    </source>
</evidence>
<dbReference type="EMBL" id="JAYGHT010000132">
    <property type="protein sequence ID" value="MEA5521370.1"/>
    <property type="molecule type" value="Genomic_DNA"/>
</dbReference>
<feature type="transmembrane region" description="Helical" evidence="4">
    <location>
        <begin position="163"/>
        <end position="186"/>
    </location>
</feature>
<keyword evidence="4" id="KW-0472">Membrane</keyword>
<gene>
    <name evidence="6" type="ORF">VB854_20745</name>
</gene>
<evidence type="ECO:0000256" key="2">
    <source>
        <dbReference type="ARBA" id="ARBA00022801"/>
    </source>
</evidence>
<feature type="transmembrane region" description="Helical" evidence="4">
    <location>
        <begin position="132"/>
        <end position="157"/>
    </location>
</feature>
<keyword evidence="4" id="KW-0812">Transmembrane</keyword>
<dbReference type="RefSeq" id="WP_323219858.1">
    <property type="nucleotide sequence ID" value="NZ_JAYGHT010000132.1"/>
</dbReference>
<keyword evidence="6" id="KW-0012">Acyltransferase</keyword>
<name>A0ABU5U2Y1_9CYAN</name>
<evidence type="ECO:0000259" key="5">
    <source>
        <dbReference type="PROSITE" id="PS51934"/>
    </source>
</evidence>
<proteinExistence type="predicted"/>
<dbReference type="Proteomes" id="UP001301728">
    <property type="component" value="Unassembled WGS sequence"/>
</dbReference>
<dbReference type="GO" id="GO:0016746">
    <property type="term" value="F:acyltransferase activity"/>
    <property type="evidence" value="ECO:0007669"/>
    <property type="project" value="UniProtKB-KW"/>
</dbReference>
<dbReference type="PANTHER" id="PTHR13943">
    <property type="entry name" value="HRAS-LIKE SUPPRESSOR - RELATED"/>
    <property type="match status" value="1"/>
</dbReference>
<dbReference type="Pfam" id="PF04970">
    <property type="entry name" value="LRAT"/>
    <property type="match status" value="1"/>
</dbReference>
<dbReference type="Gene3D" id="3.90.1720.10">
    <property type="entry name" value="endopeptidase domain like (from Nostoc punctiforme)"/>
    <property type="match status" value="1"/>
</dbReference>
<keyword evidence="7" id="KW-1185">Reference proteome</keyword>
<comment type="caution">
    <text evidence="6">The sequence shown here is derived from an EMBL/GenBank/DDBJ whole genome shotgun (WGS) entry which is preliminary data.</text>
</comment>
<dbReference type="PROSITE" id="PS51934">
    <property type="entry name" value="LRAT"/>
    <property type="match status" value="1"/>
</dbReference>
<dbReference type="InterPro" id="IPR051496">
    <property type="entry name" value="H-rev107_PLA/AT"/>
</dbReference>
<keyword evidence="2" id="KW-0378">Hydrolase</keyword>
<keyword evidence="3" id="KW-0443">Lipid metabolism</keyword>